<dbReference type="AlphaFoldDB" id="A0A9E4T368"/>
<evidence type="ECO:0000313" key="3">
    <source>
        <dbReference type="Proteomes" id="UP000886667"/>
    </source>
</evidence>
<feature type="compositionally biased region" description="Basic and acidic residues" evidence="1">
    <location>
        <begin position="242"/>
        <end position="254"/>
    </location>
</feature>
<feature type="region of interest" description="Disordered" evidence="1">
    <location>
        <begin position="1"/>
        <end position="91"/>
    </location>
</feature>
<accession>A0A9E4T368</accession>
<feature type="compositionally biased region" description="Low complexity" evidence="1">
    <location>
        <begin position="41"/>
        <end position="50"/>
    </location>
</feature>
<sequence length="254" mass="26937">MSEGEQTNTETPAGDSTQGDDNSSVDNSAGTASPDNQGGATDQSNSSDQGGDTGDGTGEGQAAGDNQDTDGGEGGEGTGGDNDQIEGAPENYEAFNLPEGYSLEGERLDSFTEYAKANNLTQESAQKAVDLYLSMQKQDAEAQDKAYVDLQTEWQNTLKESPYMKAGEGFEANVARVNKGVNIVQDLLNGDMKDDAPALAEMLKETGMGNHPAVNFMFMTLEKHLGEDGFVGSKNPANQRGSVEDRFYGKSKEE</sequence>
<evidence type="ECO:0000313" key="2">
    <source>
        <dbReference type="EMBL" id="MCG7948033.1"/>
    </source>
</evidence>
<reference evidence="2" key="1">
    <citation type="journal article" date="2021" name="Proc. Natl. Acad. Sci. U.S.A.">
        <title>Global biogeography of chemosynthetic symbionts reveals both localized and globally distributed symbiont groups. .</title>
        <authorList>
            <person name="Osvatic J.T."/>
            <person name="Wilkins L.G.E."/>
            <person name="Leibrecht L."/>
            <person name="Leray M."/>
            <person name="Zauner S."/>
            <person name="Polzin J."/>
            <person name="Camacho Y."/>
            <person name="Gros O."/>
            <person name="van Gils J.A."/>
            <person name="Eisen J.A."/>
            <person name="Petersen J.M."/>
            <person name="Yuen B."/>
        </authorList>
    </citation>
    <scope>NUCLEOTIDE SEQUENCE</scope>
    <source>
        <strain evidence="2">MAGclacostrist064TRANS</strain>
    </source>
</reference>
<name>A0A9E4T368_9GAMM</name>
<comment type="caution">
    <text evidence="2">The sequence shown here is derived from an EMBL/GenBank/DDBJ whole genome shotgun (WGS) entry which is preliminary data.</text>
</comment>
<evidence type="ECO:0008006" key="4">
    <source>
        <dbReference type="Google" id="ProtNLM"/>
    </source>
</evidence>
<organism evidence="2 3">
    <name type="scientific">Candidatus Thiodiazotropha taylori</name>
    <dbReference type="NCBI Taxonomy" id="2792791"/>
    <lineage>
        <taxon>Bacteria</taxon>
        <taxon>Pseudomonadati</taxon>
        <taxon>Pseudomonadota</taxon>
        <taxon>Gammaproteobacteria</taxon>
        <taxon>Chromatiales</taxon>
        <taxon>Sedimenticolaceae</taxon>
        <taxon>Candidatus Thiodiazotropha</taxon>
    </lineage>
</organism>
<feature type="region of interest" description="Disordered" evidence="1">
    <location>
        <begin position="228"/>
        <end position="254"/>
    </location>
</feature>
<dbReference type="EMBL" id="JAEPCM010000606">
    <property type="protein sequence ID" value="MCG7948033.1"/>
    <property type="molecule type" value="Genomic_DNA"/>
</dbReference>
<feature type="compositionally biased region" description="Gly residues" evidence="1">
    <location>
        <begin position="51"/>
        <end position="61"/>
    </location>
</feature>
<dbReference type="Proteomes" id="UP000886667">
    <property type="component" value="Unassembled WGS sequence"/>
</dbReference>
<gene>
    <name evidence="2" type="ORF">JAZ07_16945</name>
</gene>
<proteinExistence type="predicted"/>
<feature type="compositionally biased region" description="Polar residues" evidence="1">
    <location>
        <begin position="1"/>
        <end position="40"/>
    </location>
</feature>
<protein>
    <recommendedName>
        <fullName evidence="4">Peptidase</fullName>
    </recommendedName>
</protein>
<evidence type="ECO:0000256" key="1">
    <source>
        <dbReference type="SAM" id="MobiDB-lite"/>
    </source>
</evidence>